<organism evidence="6">
    <name type="scientific">Longilinea arvoryzae</name>
    <dbReference type="NCBI Taxonomy" id="360412"/>
    <lineage>
        <taxon>Bacteria</taxon>
        <taxon>Bacillati</taxon>
        <taxon>Chloroflexota</taxon>
        <taxon>Anaerolineae</taxon>
        <taxon>Anaerolineales</taxon>
        <taxon>Anaerolineaceae</taxon>
        <taxon>Longilinea</taxon>
    </lineage>
</organism>
<accession>A0A0K8MY90</accession>
<reference evidence="6" key="1">
    <citation type="submission" date="2015-07" db="EMBL/GenBank/DDBJ databases">
        <title>Draft Genome Sequences of Anaerolinea thermolimosa IMO-1, Bellilinea caldifistulae GOMI-1, Leptolinea tardivitalis YMTK-2, Levilinea saccharolytica KIBI-1,Longilinea arvoryzae KOME-1, Previously Described as Members of the Anaerolineaceae (Chloroflexi).</title>
        <authorList>
            <person name="Sekiguchi Y."/>
            <person name="Ohashi A."/>
            <person name="Matsuura N."/>
            <person name="Tourlousse M.D."/>
        </authorList>
    </citation>
    <scope>NUCLEOTIDE SEQUENCE [LARGE SCALE GENOMIC DNA]</scope>
    <source>
        <strain evidence="6">KOME-1</strain>
    </source>
</reference>
<dbReference type="Proteomes" id="UP000055060">
    <property type="component" value="Unassembled WGS sequence"/>
</dbReference>
<proteinExistence type="predicted"/>
<dbReference type="GO" id="GO:0016020">
    <property type="term" value="C:membrane"/>
    <property type="evidence" value="ECO:0007669"/>
    <property type="project" value="UniProtKB-SubCell"/>
</dbReference>
<evidence type="ECO:0000256" key="3">
    <source>
        <dbReference type="ARBA" id="ARBA00022989"/>
    </source>
</evidence>
<evidence type="ECO:0000256" key="2">
    <source>
        <dbReference type="ARBA" id="ARBA00022692"/>
    </source>
</evidence>
<feature type="transmembrane region" description="Helical" evidence="5">
    <location>
        <begin position="9"/>
        <end position="30"/>
    </location>
</feature>
<evidence type="ECO:0000256" key="4">
    <source>
        <dbReference type="ARBA" id="ARBA00023136"/>
    </source>
</evidence>
<evidence type="ECO:0000313" key="7">
    <source>
        <dbReference type="Proteomes" id="UP000055060"/>
    </source>
</evidence>
<dbReference type="EMBL" id="DF967973">
    <property type="protein sequence ID" value="GAP16001.1"/>
    <property type="molecule type" value="Genomic_DNA"/>
</dbReference>
<dbReference type="OrthoDB" id="5471300at2"/>
<keyword evidence="7" id="KW-1185">Reference proteome</keyword>
<comment type="subcellular location">
    <subcellularLocation>
        <location evidence="1">Membrane</location>
        <topology evidence="1">Multi-pass membrane protein</topology>
    </subcellularLocation>
</comment>
<dbReference type="PANTHER" id="PTHR43847:SF1">
    <property type="entry name" value="BLL3993 PROTEIN"/>
    <property type="match status" value="1"/>
</dbReference>
<protein>
    <recommendedName>
        <fullName evidence="8">Isoprenylcysteine carboxylmethyltransferase family protein</fullName>
    </recommendedName>
</protein>
<dbReference type="PANTHER" id="PTHR43847">
    <property type="entry name" value="BLL3993 PROTEIN"/>
    <property type="match status" value="1"/>
</dbReference>
<evidence type="ECO:0000313" key="6">
    <source>
        <dbReference type="EMBL" id="GAP16001.1"/>
    </source>
</evidence>
<evidence type="ECO:0000256" key="5">
    <source>
        <dbReference type="SAM" id="Phobius"/>
    </source>
</evidence>
<dbReference type="Gene3D" id="1.20.120.1630">
    <property type="match status" value="1"/>
</dbReference>
<dbReference type="STRING" id="360412.LARV_03796"/>
<feature type="transmembrane region" description="Helical" evidence="5">
    <location>
        <begin position="142"/>
        <end position="170"/>
    </location>
</feature>
<evidence type="ECO:0008006" key="8">
    <source>
        <dbReference type="Google" id="ProtNLM"/>
    </source>
</evidence>
<feature type="transmembrane region" description="Helical" evidence="5">
    <location>
        <begin position="50"/>
        <end position="74"/>
    </location>
</feature>
<dbReference type="GO" id="GO:0004671">
    <property type="term" value="F:protein C-terminal S-isoprenylcysteine carboxyl O-methyltransferase activity"/>
    <property type="evidence" value="ECO:0007669"/>
    <property type="project" value="InterPro"/>
</dbReference>
<dbReference type="AlphaFoldDB" id="A0A0K8MY90"/>
<dbReference type="RefSeq" id="WP_075075398.1">
    <property type="nucleotide sequence ID" value="NZ_DF967973.1"/>
</dbReference>
<dbReference type="InterPro" id="IPR007269">
    <property type="entry name" value="ICMT_MeTrfase"/>
</dbReference>
<keyword evidence="3 5" id="KW-1133">Transmembrane helix</keyword>
<name>A0A0K8MY90_9CHLR</name>
<sequence length="205" mass="23949">MNAELTFRIVFWAQLMFIMIFNRVLPALRAKKSGVKLTPDHEAIENEGKFWFVFRVIAGILLAAALVFYSFFPIPSSRFQFPIPYAWRWAGVILSSICLFFWIYAQEILDRYWSVNLKIQKEHRLVTSGPYRVMRHPIYSAMIFWSAGLALDTAHAIFAAFAVVVILWTAPRISKEEKMLIEHFGAAYLDYMKTTGRFLPKFKRH</sequence>
<dbReference type="Pfam" id="PF04140">
    <property type="entry name" value="ICMT"/>
    <property type="match status" value="1"/>
</dbReference>
<keyword evidence="4 5" id="KW-0472">Membrane</keyword>
<dbReference type="InterPro" id="IPR052527">
    <property type="entry name" value="Metal_cation-efflux_comp"/>
</dbReference>
<gene>
    <name evidence="6" type="ORF">LARV_03796</name>
</gene>
<keyword evidence="2 5" id="KW-0812">Transmembrane</keyword>
<feature type="transmembrane region" description="Helical" evidence="5">
    <location>
        <begin position="86"/>
        <end position="105"/>
    </location>
</feature>
<evidence type="ECO:0000256" key="1">
    <source>
        <dbReference type="ARBA" id="ARBA00004141"/>
    </source>
</evidence>